<keyword evidence="6" id="KW-0325">Glycoprotein</keyword>
<reference evidence="7" key="1">
    <citation type="journal article" date="2023" name="Science">
        <title>Genome structures resolve the early diversification of teleost fishes.</title>
        <authorList>
            <person name="Parey E."/>
            <person name="Louis A."/>
            <person name="Montfort J."/>
            <person name="Bouchez O."/>
            <person name="Roques C."/>
            <person name="Iampietro C."/>
            <person name="Lluch J."/>
            <person name="Castinel A."/>
            <person name="Donnadieu C."/>
            <person name="Desvignes T."/>
            <person name="Floi Bucao C."/>
            <person name="Jouanno E."/>
            <person name="Wen M."/>
            <person name="Mejri S."/>
            <person name="Dirks R."/>
            <person name="Jansen H."/>
            <person name="Henkel C."/>
            <person name="Chen W.J."/>
            <person name="Zahm M."/>
            <person name="Cabau C."/>
            <person name="Klopp C."/>
            <person name="Thompson A.W."/>
            <person name="Robinson-Rechavi M."/>
            <person name="Braasch I."/>
            <person name="Lecointre G."/>
            <person name="Bobe J."/>
            <person name="Postlethwait J.H."/>
            <person name="Berthelot C."/>
            <person name="Roest Crollius H."/>
            <person name="Guiguen Y."/>
        </authorList>
    </citation>
    <scope>NUCLEOTIDE SEQUENCE</scope>
    <source>
        <strain evidence="7">Concon-B</strain>
    </source>
</reference>
<comment type="caution">
    <text evidence="7">The sequence shown here is derived from an EMBL/GenBank/DDBJ whole genome shotgun (WGS) entry which is preliminary data.</text>
</comment>
<dbReference type="Pfam" id="PF06060">
    <property type="entry name" value="Mesothelin"/>
    <property type="match status" value="2"/>
</dbReference>
<dbReference type="Proteomes" id="UP001152803">
    <property type="component" value="Unassembled WGS sequence"/>
</dbReference>
<evidence type="ECO:0000313" key="8">
    <source>
        <dbReference type="Proteomes" id="UP001152803"/>
    </source>
</evidence>
<dbReference type="PANTHER" id="PTHR23412:SF6">
    <property type="entry name" value="MESOTHELIN"/>
    <property type="match status" value="1"/>
</dbReference>
<evidence type="ECO:0000313" key="7">
    <source>
        <dbReference type="EMBL" id="KAJ8253647.1"/>
    </source>
</evidence>
<gene>
    <name evidence="7" type="ORF">COCON_G00202590</name>
</gene>
<dbReference type="EMBL" id="JAFJMO010000016">
    <property type="protein sequence ID" value="KAJ8253647.1"/>
    <property type="molecule type" value="Genomic_DNA"/>
</dbReference>
<accession>A0A9Q1CZN5</accession>
<dbReference type="GO" id="GO:0016020">
    <property type="term" value="C:membrane"/>
    <property type="evidence" value="ECO:0007669"/>
    <property type="project" value="UniProtKB-SubCell"/>
</dbReference>
<evidence type="ECO:0000256" key="4">
    <source>
        <dbReference type="ARBA" id="ARBA00022889"/>
    </source>
</evidence>
<evidence type="ECO:0000256" key="1">
    <source>
        <dbReference type="ARBA" id="ARBA00004370"/>
    </source>
</evidence>
<proteinExistence type="inferred from homology"/>
<protein>
    <submittedName>
        <fullName evidence="7">Uncharacterized protein</fullName>
    </submittedName>
</protein>
<name>A0A9Q1CZN5_CONCO</name>
<dbReference type="GO" id="GO:0007160">
    <property type="term" value="P:cell-matrix adhesion"/>
    <property type="evidence" value="ECO:0007669"/>
    <property type="project" value="TreeGrafter"/>
</dbReference>
<keyword evidence="5" id="KW-0472">Membrane</keyword>
<keyword evidence="8" id="KW-1185">Reference proteome</keyword>
<evidence type="ECO:0000256" key="2">
    <source>
        <dbReference type="ARBA" id="ARBA00011016"/>
    </source>
</evidence>
<evidence type="ECO:0000256" key="5">
    <source>
        <dbReference type="ARBA" id="ARBA00023136"/>
    </source>
</evidence>
<dbReference type="InterPro" id="IPR026664">
    <property type="entry name" value="Stereocilin-rel"/>
</dbReference>
<evidence type="ECO:0000256" key="3">
    <source>
        <dbReference type="ARBA" id="ARBA00022729"/>
    </source>
</evidence>
<organism evidence="7 8">
    <name type="scientific">Conger conger</name>
    <name type="common">Conger eel</name>
    <name type="synonym">Muraena conger</name>
    <dbReference type="NCBI Taxonomy" id="82655"/>
    <lineage>
        <taxon>Eukaryota</taxon>
        <taxon>Metazoa</taxon>
        <taxon>Chordata</taxon>
        <taxon>Craniata</taxon>
        <taxon>Vertebrata</taxon>
        <taxon>Euteleostomi</taxon>
        <taxon>Actinopterygii</taxon>
        <taxon>Neopterygii</taxon>
        <taxon>Teleostei</taxon>
        <taxon>Anguilliformes</taxon>
        <taxon>Congridae</taxon>
        <taxon>Conger</taxon>
    </lineage>
</organism>
<dbReference type="OrthoDB" id="9329195at2759"/>
<dbReference type="PANTHER" id="PTHR23412">
    <property type="entry name" value="STEREOCILIN RELATED"/>
    <property type="match status" value="1"/>
</dbReference>
<keyword evidence="4" id="KW-0130">Cell adhesion</keyword>
<comment type="similarity">
    <text evidence="2">Belongs to the mesothelin family.</text>
</comment>
<sequence length="3277" mass="367101">MLRRTMFNKEEIIFGLTKHHGVSCVTSSHTWKGVTRNFLSASQVYFDSKCTDNSRVNMRQHPHLLTLCVTAIALGYLTNHAYAQASNPTVKNFLQCVGLKSMNMTGGQNNSQIADEVLEEFTDVYTFVRSSFSRDSILELFFSLHNSSANQSPQDLGFIKLWFQVNLRPFLSRVSKESLSCLSGGNFSCETYQAIVKEISLHFSSLDPARQKWIYKHFVYSFLARNSTAGCVSSGETSEVWLKKNFGAFAVVSQLRDFTTLNTGFNALEVLHLLTPVQKAELLLSPELGHLDDSTLAMVFESLLKPLLNHSGPVVNSSSPGLGKSKGFLKKLKPLGRFIGQIVNFLHTSDLTSLKSHKVAQAVLNYTLAELVAILGNGTNGTHGTNGTKPTPSPFPASFNISDVHDWYQHVVVPLIRRFLPHNESIPPELTAAFIHAFSGNSDPEPSDPPDICHAPVDVRPCALANSVEVVDKIFNCVDQTNLTAEHLKPLMAQLIAILEPLIQQRCGPNSSVMASKLCSSLSLPNMDNISSENFQDVESTQIFFQTKIRPFLPSISGDFLRCVLTRNLSCPSYQTLVKELSNHTQSLGKNRQMLVYTNFINPFLSRQMSADPSCISQTNGSRDWVMKNFGRFSVFAPLQDFFSLNSNFSALETLNLLSPRQTAELVVSPHPALSDKEAIINAVFDHFMESPNDMKQREFLREFAMLSQQRPLNCSSIQTIIKRLRHSLSSMPGRQEPVIWASINVFMQAGPRHPGCVRSSNGSVPWLQKNFGKFSSFLTPEDIQRLNRNFSVEEALRHLPVKQLANFFAAPGQLETAEDVSKLMSHVADDQLGTFFDRFSTVIEGRPFPMEARSAMLQQVLDRANLSDAAVSDEEAQVWLQQRLPPLLLNLQREHVGPLFNIVKRRDCNISQELVKHLSGIRQTLDDDTESEVIKNIVDSLRDPQPLRCYTNQSFYQFLKKSILKFPSPQLSTVLSLMPPDRQAELINSIPPNELGELLRKPMFIDNSTDLCTLLLHHRQTPELLETEEFSEHVRSQILPCVWPLALRSDNEEEVKRWFVSRLNGYLQFLNEDLISSQDTLNASCLAFRNLIFLLGTDYNFSRTDIEEDEVYDTIKTYLSTGEALSSLDESQTLAVIRNINQSCTAVEPHIPAVLAGNIKTLSPGLITALGNQVTGLSPGQISGAPPSVIIGSLKNLGKVSGWNQAQSNSIIAAILGQNFQLTCMSNIIKSERPQNFTELPSDMLLYLDYSTVQQATCKAYFIQTGEADFDVLSDALSGKKAELLSNAKSCLGVTGTNLNKETVEVLGNMCCTLDESHISDSDPLILEKLKNCKEFSDKQLDAMEKVLLRDPACVDSTNGSEAWLYKNFKSYSAFVPLRELLMLNPNFQPLETLNLLSPRQTAELVVSPHPALSDKEAIITAVFDHFMESPNDMKQREFLREFAMLSQQRPLNCSSIQTIIKRLRHSLSSMPGRQEPVIWASINVFMQAGPRHCMTMPVDERCPFTPWNESSICSGVHNSSLQDDLNSGMTGMLCNITLTEYACSSLASLTGEKLADLLTCKVSGGMVYPKQTWKLFLTKASGVLNEALTILTNRSVKLRSPPVLEVVGELRINTLSVEQLQTVPVIHHLFHPKLRTLMSSVSVEFLSCLSSKNFTCETYHHVVNEFGYQFPHMDDMQQRMVLKHFILPFLTRNHTSDPACVDSTNGSEAWLYKNFKSYSAFVPLRELLMLNPNFQPLETLNLLSSRQTAELVVSPHPALSDKETIINAVFDHFMESPNDTKQREFLKEFAMLSQQANLSCDLYKTILRRIDQAAASESSEFESQRMPIRGKIAQIALLHCSINDIIPGCPTTPVNESRICAEANSGAYTNTMMLCNNSLRHYACLSTPTNLTSEQVAMILSCNLMGNKTYSKETWKLLFTKVSGVLHEALLLFANMIFQKKLKPFLPFISESQLSCLSTKNFSCQAFEVIVWTLNDKYEEMDRRQRALVYMDFIQVFLSRTETKDPGCVRSSDGSVPWLQKNFGKFSSFLTPEDIQRLNSNFSVEEALRHLTVKQLAEFFAAPGQLETAEDVSKLMSHVPDDQLGTFFDEFSPAIEGRPFPMEARSAMLQQVLDRANLSDAAVSDEEAQVWLQQRLPPLLLNLQREHVGPLFNIVKRRDCNISQELVKHLSSIRQTLDDDTESEVIKNIVDSLRDPQPLRCYTNQSFYQFLRKSFLKFPSPQLSTVLSLMPPHRQAELINSIPPNELGELLRKPMFIDNSTDLCTLLLHHRQTPKLLETEKFSENVRSQILPCVWPLALRSGDEAEVKRWFDVRLPDYLQFLNKDLISSQDTLNASCLAFRNLIFVLGTNYNFNSTDIREDEVYDIIKTYISTDGSPKCYDRNDPTLNSTAWFFNYFCNFIRFADSDDFRTFGSEEVLQVFSVNPQNIELLSQPGIPDNVTALITELIFQENPQFQPTELPPRFQCYAPGMALSGLDESQTLAVLGNINQSCTAVEPHIPAALAGNIKTVSPAQITALGSQVTGLSPGQISGAPPSVIFGSLQNLGKVSGWTQAQSMSIITVILAQNFQVDNRENLESLGSLIQGVPFSAISKISPTVAQQTASNPVFVKNLLSAPVILRQMFIRQIIKVDSTPQILLNNVPDDLASEIPRSLLIFSENMDPAVVQKINKKKWKPEQAALFFDTVAEGTSDADDLSTEMLQGFSCTRIRRFKKTKVRNLIRACRRRRNRRKVVLRETQLTCMYNNIKREMPQNFTELPSDMLLYQDYSTVQQATCKAYFIQTGEADFDVLSDALSGKKAELLSNAKSCLGVTGTNLNKETVEVLGNMCCTLDESHISDSDPLILEKLKTCKAFSDKQLDAMEKVLLRGTAIYGNPSQWNTKTLQRLEPLPVFLGSSFWSRFGKRDIRRYLRKLRKLRGSKRRRKELKRLFRKIRGRRNRRAADQCTVGNITQVTINDDSFPFGYDAMQFGHCLSVQVVKENLAALAQKVDEDEFQAIVLNKSNQAYPAGLSDMLVQLLGPVSRVASLGDISKWSITSIDTLAALMNSEDGAWEPAKSKAIIMKYLETPGNTLGTSELNAIGGPNLCPLPTSVVMTITPEALKNANALTISACPVEFKDEMFLIAEQAFNESDPISLMTYQLIQSYLGGAPKDYILRLSRANVSMDLETFRNLNSSVLSDLNVTEVSQLLGVNVDDLKTFENVTVILGWIQRQPQSDLDSLGIGLRGGRETVMTAATTPAAAAYNIWSWRNRHTFCSPTVTVRWLDICCIATVEVI</sequence>
<evidence type="ECO:0000256" key="6">
    <source>
        <dbReference type="ARBA" id="ARBA00023180"/>
    </source>
</evidence>
<dbReference type="GO" id="GO:0009986">
    <property type="term" value="C:cell surface"/>
    <property type="evidence" value="ECO:0007669"/>
    <property type="project" value="TreeGrafter"/>
</dbReference>
<comment type="subcellular location">
    <subcellularLocation>
        <location evidence="1">Membrane</location>
    </subcellularLocation>
</comment>
<keyword evidence="3" id="KW-0732">Signal</keyword>
<dbReference type="InterPro" id="IPR010335">
    <property type="entry name" value="Mesothelin"/>
</dbReference>